<accession>A0A174SIE5</accession>
<evidence type="ECO:0008006" key="3">
    <source>
        <dbReference type="Google" id="ProtNLM"/>
    </source>
</evidence>
<dbReference type="Proteomes" id="UP000095512">
    <property type="component" value="Unassembled WGS sequence"/>
</dbReference>
<evidence type="ECO:0000313" key="2">
    <source>
        <dbReference type="Proteomes" id="UP000095512"/>
    </source>
</evidence>
<proteinExistence type="predicted"/>
<gene>
    <name evidence="1" type="ORF">ERS852480_04504</name>
</gene>
<protein>
    <recommendedName>
        <fullName evidence="3">Transposase, YhgA-like</fullName>
    </recommendedName>
</protein>
<evidence type="ECO:0000313" key="1">
    <source>
        <dbReference type="EMBL" id="CUP95687.1"/>
    </source>
</evidence>
<dbReference type="EMBL" id="CZAB01000066">
    <property type="protein sequence ID" value="CUP95687.1"/>
    <property type="molecule type" value="Genomic_DNA"/>
</dbReference>
<dbReference type="AlphaFoldDB" id="A0A174SIE5"/>
<reference evidence="1 2" key="1">
    <citation type="submission" date="2015-09" db="EMBL/GenBank/DDBJ databases">
        <authorList>
            <consortium name="Pathogen Informatics"/>
        </authorList>
    </citation>
    <scope>NUCLEOTIDE SEQUENCE [LARGE SCALE GENOMIC DNA]</scope>
    <source>
        <strain evidence="1 2">2789STDY5834865</strain>
    </source>
</reference>
<organism evidence="1 2">
    <name type="scientific">Enterocloster clostridioformis</name>
    <dbReference type="NCBI Taxonomy" id="1531"/>
    <lineage>
        <taxon>Bacteria</taxon>
        <taxon>Bacillati</taxon>
        <taxon>Bacillota</taxon>
        <taxon>Clostridia</taxon>
        <taxon>Lachnospirales</taxon>
        <taxon>Lachnospiraceae</taxon>
        <taxon>Enterocloster</taxon>
    </lineage>
</organism>
<name>A0A174SIE5_9FIRM</name>
<sequence>MSPERCTAPAGFRFQRLSFLFSIMVTNVSRKERILKLSDAYLEKTQYPMLELSVKVININLPSNHPILKKWGPLYGYSWFIQQIKNYLIQGKSRDEAIISAMSDCEQKVFLAEFLREHGTEAVNMLFTEFNMEDALEGRYEEGRNEGIRAFILDYLEDGKTEEQTLARLKQRVSLNQEEAQKYFGLYNTRKNHHSN</sequence>